<evidence type="ECO:0000256" key="1">
    <source>
        <dbReference type="SAM" id="MobiDB-lite"/>
    </source>
</evidence>
<comment type="caution">
    <text evidence="3">The sequence shown here is derived from an EMBL/GenBank/DDBJ whole genome shotgun (WGS) entry which is preliminary data.</text>
</comment>
<sequence>MTQRYVSPLDDRVRTPEPLATRPAGIEGLHVTLLDIRKNRGSELLDTMEELLRDAGATTSRAAKEIFSKPAAAQVIDEVAARADLVVEALAD</sequence>
<proteinExistence type="predicted"/>
<feature type="domain" description="UGSC-like" evidence="2">
    <location>
        <begin position="6"/>
        <end position="92"/>
    </location>
</feature>
<organism evidence="3 4">
    <name type="scientific">Acidiferrimicrobium australe</name>
    <dbReference type="NCBI Taxonomy" id="2664430"/>
    <lineage>
        <taxon>Bacteria</taxon>
        <taxon>Bacillati</taxon>
        <taxon>Actinomycetota</taxon>
        <taxon>Acidimicrobiia</taxon>
        <taxon>Acidimicrobiales</taxon>
        <taxon>Acidimicrobiaceae</taxon>
        <taxon>Acidiferrimicrobium</taxon>
    </lineage>
</organism>
<name>A0ABW9QWK2_9ACTN</name>
<gene>
    <name evidence="3" type="ORF">GHK86_14410</name>
</gene>
<protein>
    <recommendedName>
        <fullName evidence="2">UGSC-like domain-containing protein</fullName>
    </recommendedName>
</protein>
<dbReference type="Proteomes" id="UP000437736">
    <property type="component" value="Unassembled WGS sequence"/>
</dbReference>
<dbReference type="EMBL" id="WJHE01000766">
    <property type="protein sequence ID" value="MST33906.1"/>
    <property type="molecule type" value="Genomic_DNA"/>
</dbReference>
<feature type="region of interest" description="Disordered" evidence="1">
    <location>
        <begin position="1"/>
        <end position="20"/>
    </location>
</feature>
<dbReference type="InterPro" id="IPR057767">
    <property type="entry name" value="UGSC-like_dom"/>
</dbReference>
<evidence type="ECO:0000313" key="4">
    <source>
        <dbReference type="Proteomes" id="UP000437736"/>
    </source>
</evidence>
<accession>A0ABW9QWK2</accession>
<evidence type="ECO:0000313" key="3">
    <source>
        <dbReference type="EMBL" id="MST33906.1"/>
    </source>
</evidence>
<evidence type="ECO:0000259" key="2">
    <source>
        <dbReference type="Pfam" id="PF24696"/>
    </source>
</evidence>
<reference evidence="3 4" key="1">
    <citation type="submission" date="2019-11" db="EMBL/GenBank/DDBJ databases">
        <title>Acidiferrimicrobium australis gen. nov., sp. nov., an acidophilic and obligately heterotrophic, member of the Actinobacteria that catalyses dissimilatory oxido- reduction of iron isolated from metal-rich acidic water in Chile.</title>
        <authorList>
            <person name="Gonzalez D."/>
            <person name="Huber K."/>
            <person name="Hedrich S."/>
            <person name="Rojas-Villalobos C."/>
            <person name="Quatrini R."/>
            <person name="Dinamarca M.A."/>
            <person name="Schwarz A."/>
            <person name="Canales C."/>
            <person name="Nancucheo I."/>
        </authorList>
    </citation>
    <scope>NUCLEOTIDE SEQUENCE [LARGE SCALE GENOMIC DNA]</scope>
    <source>
        <strain evidence="3 4">USS-CCA1</strain>
    </source>
</reference>
<dbReference type="Pfam" id="PF24696">
    <property type="entry name" value="UGSC"/>
    <property type="match status" value="1"/>
</dbReference>
<keyword evidence="4" id="KW-1185">Reference proteome</keyword>